<evidence type="ECO:0000313" key="3">
    <source>
        <dbReference type="Proteomes" id="UP000652219"/>
    </source>
</evidence>
<protein>
    <submittedName>
        <fullName evidence="2">Uncharacterized protein</fullName>
    </submittedName>
</protein>
<proteinExistence type="predicted"/>
<gene>
    <name evidence="2" type="ORF">CSOJ01_12329</name>
</gene>
<feature type="region of interest" description="Disordered" evidence="1">
    <location>
        <begin position="1"/>
        <end position="129"/>
    </location>
</feature>
<accession>A0A8H6MMR0</accession>
<keyword evidence="3" id="KW-1185">Reference proteome</keyword>
<dbReference type="AlphaFoldDB" id="A0A8H6MMR0"/>
<feature type="compositionally biased region" description="Basic and acidic residues" evidence="1">
    <location>
        <begin position="83"/>
        <end position="106"/>
    </location>
</feature>
<organism evidence="2 3">
    <name type="scientific">Colletotrichum sojae</name>
    <dbReference type="NCBI Taxonomy" id="2175907"/>
    <lineage>
        <taxon>Eukaryota</taxon>
        <taxon>Fungi</taxon>
        <taxon>Dikarya</taxon>
        <taxon>Ascomycota</taxon>
        <taxon>Pezizomycotina</taxon>
        <taxon>Sordariomycetes</taxon>
        <taxon>Hypocreomycetidae</taxon>
        <taxon>Glomerellales</taxon>
        <taxon>Glomerellaceae</taxon>
        <taxon>Colletotrichum</taxon>
        <taxon>Colletotrichum orchidearum species complex</taxon>
    </lineage>
</organism>
<evidence type="ECO:0000256" key="1">
    <source>
        <dbReference type="SAM" id="MobiDB-lite"/>
    </source>
</evidence>
<name>A0A8H6MMR0_9PEZI</name>
<comment type="caution">
    <text evidence="2">The sequence shown here is derived from an EMBL/GenBank/DDBJ whole genome shotgun (WGS) entry which is preliminary data.</text>
</comment>
<reference evidence="2 3" key="1">
    <citation type="journal article" date="2020" name="Phytopathology">
        <title>Genome Sequence Resources of Colletotrichum truncatum, C. plurivorum, C. musicola, and C. sojae: Four Species Pathogenic to Soybean (Glycine max).</title>
        <authorList>
            <person name="Rogerio F."/>
            <person name="Boufleur T.R."/>
            <person name="Ciampi-Guillardi M."/>
            <person name="Sukno S.A."/>
            <person name="Thon M.R."/>
            <person name="Massola Junior N.S."/>
            <person name="Baroncelli R."/>
        </authorList>
    </citation>
    <scope>NUCLEOTIDE SEQUENCE [LARGE SCALE GENOMIC DNA]</scope>
    <source>
        <strain evidence="2 3">LFN0009</strain>
    </source>
</reference>
<dbReference type="EMBL" id="WIGN01000312">
    <property type="protein sequence ID" value="KAF6800173.1"/>
    <property type="molecule type" value="Genomic_DNA"/>
</dbReference>
<sequence length="129" mass="14088">MDPGQQVRTDMAWTWGGRPGCWLRAKRGSTPEARIRERRKAGDYDGAGAWQGIRGGPDGGREAPAGQGKDKGEGTTSDQTKPGTREERKDGENDPRRARMGREMKPLRSPQTEPSSLIKGVPGIHPSRP</sequence>
<dbReference type="Proteomes" id="UP000652219">
    <property type="component" value="Unassembled WGS sequence"/>
</dbReference>
<evidence type="ECO:0000313" key="2">
    <source>
        <dbReference type="EMBL" id="KAF6800173.1"/>
    </source>
</evidence>